<dbReference type="AlphaFoldDB" id="A0A0M4TXG0"/>
<proteinExistence type="predicted"/>
<dbReference type="OrthoDB" id="486069at2"/>
<sequence>MTISFREWLKQFKNQDIPFGDLWSDATSAKKGRFQDNISDSWQGETIESLIEFMVKNEASYQSYAVLNEANEAYHNYLGLEPIETSKLEELENQFKAKYYAERLQHYTRLCILYKNPT</sequence>
<dbReference type="EMBL" id="CP012036">
    <property type="protein sequence ID" value="ALF55319.1"/>
    <property type="molecule type" value="Genomic_DNA"/>
</dbReference>
<dbReference type="KEGG" id="npz:ACX27_24845"/>
<accession>A0A0M4TXG0</accession>
<protein>
    <submittedName>
        <fullName evidence="1">Uncharacterized protein</fullName>
    </submittedName>
</protein>
<gene>
    <name evidence="1" type="ORF">ACX27_24845</name>
</gene>
<evidence type="ECO:0000313" key="1">
    <source>
        <dbReference type="EMBL" id="ALF55319.1"/>
    </source>
</evidence>
<keyword evidence="2" id="KW-1185">Reference proteome</keyword>
<reference evidence="2" key="1">
    <citation type="submission" date="2015-07" db="EMBL/GenBank/DDBJ databases">
        <title>Genome Of Nitrogen-Fixing Cyanobacterium Nostoc piscinale CENA21 From Solimoes/Amazon River Floodplain Sediments And Comparative Genomics To Uncover Biosynthetic Natural Products Potential.</title>
        <authorList>
            <person name="Leao T.F."/>
            <person name="Leao P.N."/>
            <person name="Guimaraes P.I."/>
            <person name="de Melo A.G.C."/>
            <person name="Ramos R.T.J."/>
            <person name="Silva A."/>
            <person name="Fiore M.F."/>
            <person name="Schneider M.P.C."/>
        </authorList>
    </citation>
    <scope>NUCLEOTIDE SEQUENCE [LARGE SCALE GENOMIC DNA]</scope>
    <source>
        <strain evidence="2">CENA21</strain>
    </source>
</reference>
<evidence type="ECO:0000313" key="2">
    <source>
        <dbReference type="Proteomes" id="UP000062645"/>
    </source>
</evidence>
<reference evidence="1 2" key="2">
    <citation type="journal article" date="2016" name="Genome Announc.">
        <title>Draft Genome Sequence of the N2-Fixing Cyanobacterium Nostoc piscinale CENA21, Isolated from the Brazilian Amazon Floodplain.</title>
        <authorList>
            <person name="Leao T."/>
            <person name="Guimaraes P.I."/>
            <person name="de Melo A.G."/>
            <person name="Ramos R.T."/>
            <person name="Leao P.N."/>
            <person name="Silva A."/>
            <person name="Fiore M.F."/>
            <person name="Schneider M.P."/>
        </authorList>
    </citation>
    <scope>NUCLEOTIDE SEQUENCE [LARGE SCALE GENOMIC DNA]</scope>
    <source>
        <strain evidence="1 2">CENA21</strain>
    </source>
</reference>
<dbReference type="Proteomes" id="UP000062645">
    <property type="component" value="Chromosome"/>
</dbReference>
<organism evidence="1 2">
    <name type="scientific">Nostoc piscinale CENA21</name>
    <dbReference type="NCBI Taxonomy" id="224013"/>
    <lineage>
        <taxon>Bacteria</taxon>
        <taxon>Bacillati</taxon>
        <taxon>Cyanobacteriota</taxon>
        <taxon>Cyanophyceae</taxon>
        <taxon>Nostocales</taxon>
        <taxon>Nostocaceae</taxon>
        <taxon>Nostoc</taxon>
    </lineage>
</organism>
<name>A0A0M4TXG0_9NOSO</name>
<dbReference type="RefSeq" id="WP_062296368.1">
    <property type="nucleotide sequence ID" value="NZ_CP012036.1"/>
</dbReference>
<dbReference type="PATRIC" id="fig|224013.5.peg.5965"/>